<keyword evidence="2" id="KW-1185">Reference proteome</keyword>
<comment type="caution">
    <text evidence="1">The sequence shown here is derived from an EMBL/GenBank/DDBJ whole genome shotgun (WGS) entry which is preliminary data.</text>
</comment>
<name>A0A511QAW8_9VIBR</name>
<dbReference type="AlphaFoldDB" id="A0A511QAW8"/>
<sequence>MCQNHSELQCKKLNINDGRCRIPRTNLIWHRFEQLQVHSEANQIKEYGLLAEYRKCLELASQITPIDQNELKRNRFDALIHTIKELDRIVNELQNSTQPATLYFLWSQTANMQAKRLFLRMEGSPKLNTAEMQYALATFYAKRDPSKTIQLLNNALTMSNKNNLKLEILNTLASLNQELGHKEQAYMWAMVAKQFDVPIASKDKLERMFTLTPQSKYEQLADLAKRVAKSLKKGAYSPEQVNTYLEAIITPVIINQ</sequence>
<dbReference type="Proteomes" id="UP000321922">
    <property type="component" value="Unassembled WGS sequence"/>
</dbReference>
<evidence type="ECO:0000313" key="1">
    <source>
        <dbReference type="EMBL" id="GEM74444.1"/>
    </source>
</evidence>
<dbReference type="Pfam" id="PF11207">
    <property type="entry name" value="DUF2989"/>
    <property type="match status" value="1"/>
</dbReference>
<gene>
    <name evidence="1" type="ORF">VSA01S_05560</name>
</gene>
<organism evidence="1 2">
    <name type="scientific">Vibrio sagamiensis NBRC 104589</name>
    <dbReference type="NCBI Taxonomy" id="1219064"/>
    <lineage>
        <taxon>Bacteria</taxon>
        <taxon>Pseudomonadati</taxon>
        <taxon>Pseudomonadota</taxon>
        <taxon>Gammaproteobacteria</taxon>
        <taxon>Vibrionales</taxon>
        <taxon>Vibrionaceae</taxon>
        <taxon>Vibrio</taxon>
    </lineage>
</organism>
<evidence type="ECO:0000313" key="2">
    <source>
        <dbReference type="Proteomes" id="UP000321922"/>
    </source>
</evidence>
<protein>
    <submittedName>
        <fullName evidence="1">Uncharacterized protein</fullName>
    </submittedName>
</protein>
<proteinExistence type="predicted"/>
<dbReference type="EMBL" id="BJXJ01000003">
    <property type="protein sequence ID" value="GEM74444.1"/>
    <property type="molecule type" value="Genomic_DNA"/>
</dbReference>
<reference evidence="1 2" key="1">
    <citation type="submission" date="2019-07" db="EMBL/GenBank/DDBJ databases">
        <title>Whole genome shotgun sequence of Vibrio sagamiensis NBRC 104589.</title>
        <authorList>
            <person name="Hosoyama A."/>
            <person name="Uohara A."/>
            <person name="Ohji S."/>
            <person name="Ichikawa N."/>
        </authorList>
    </citation>
    <scope>NUCLEOTIDE SEQUENCE [LARGE SCALE GENOMIC DNA]</scope>
    <source>
        <strain evidence="1 2">NBRC 104589</strain>
    </source>
</reference>
<dbReference type="InterPro" id="IPR021372">
    <property type="entry name" value="DUF2989"/>
</dbReference>
<accession>A0A511QAW8</accession>